<dbReference type="Proteomes" id="UP001058744">
    <property type="component" value="Chromosome"/>
</dbReference>
<evidence type="ECO:0000256" key="1">
    <source>
        <dbReference type="ARBA" id="ARBA00001917"/>
    </source>
</evidence>
<comment type="similarity">
    <text evidence="2">Belongs to the nitroreductase family.</text>
</comment>
<keyword evidence="4" id="KW-0288">FMN</keyword>
<dbReference type="RefSeq" id="WP_256381907.1">
    <property type="nucleotide sequence ID" value="NZ_CP101700.1"/>
</dbReference>
<accession>A0AAJ5HVE1</accession>
<sequence length="214" mass="24111">MSDPATYEPKTVLEVVQSRRSVRAFLADPVERAMIDEILIASSRAPSGSNIQPWKVHVLRGSSKEQLSRKVLEVVNDPQEQAKHSELHPYYPKDWKSPYLERRRALGWGLYSLLSLTRENKAGMKAQHARNFTFFDAPVGLLFTTDCSMERGSWLDLGMFMQNIMLLAKARGLDTCPQAAFNAYHRVVSEHLGLSADEILVGAMSLGFADLWKS</sequence>
<feature type="domain" description="Nitroreductase" evidence="6">
    <location>
        <begin position="17"/>
        <end position="207"/>
    </location>
</feature>
<evidence type="ECO:0000256" key="3">
    <source>
        <dbReference type="ARBA" id="ARBA00022630"/>
    </source>
</evidence>
<dbReference type="GO" id="GO:0016491">
    <property type="term" value="F:oxidoreductase activity"/>
    <property type="evidence" value="ECO:0007669"/>
    <property type="project" value="UniProtKB-KW"/>
</dbReference>
<dbReference type="InterPro" id="IPR029479">
    <property type="entry name" value="Nitroreductase"/>
</dbReference>
<dbReference type="Gene3D" id="3.40.109.10">
    <property type="entry name" value="NADH Oxidase"/>
    <property type="match status" value="1"/>
</dbReference>
<proteinExistence type="inferred from homology"/>
<evidence type="ECO:0000256" key="2">
    <source>
        <dbReference type="ARBA" id="ARBA00007118"/>
    </source>
</evidence>
<dbReference type="EMBL" id="CP101700">
    <property type="protein sequence ID" value="UUC18889.1"/>
    <property type="molecule type" value="Genomic_DNA"/>
</dbReference>
<evidence type="ECO:0000256" key="5">
    <source>
        <dbReference type="ARBA" id="ARBA00023002"/>
    </source>
</evidence>
<dbReference type="AlphaFoldDB" id="A0AAJ5HVE1"/>
<evidence type="ECO:0000313" key="8">
    <source>
        <dbReference type="Proteomes" id="UP001058744"/>
    </source>
</evidence>
<dbReference type="SUPFAM" id="SSF55469">
    <property type="entry name" value="FMN-dependent nitroreductase-like"/>
    <property type="match status" value="1"/>
</dbReference>
<protein>
    <submittedName>
        <fullName evidence="7">Nitroreductase</fullName>
    </submittedName>
</protein>
<dbReference type="PANTHER" id="PTHR43673:SF2">
    <property type="entry name" value="NITROREDUCTASE"/>
    <property type="match status" value="1"/>
</dbReference>
<reference evidence="7" key="1">
    <citation type="submission" date="2022-07" db="EMBL/GenBank/DDBJ databases">
        <title>Complete genome of MD9.</title>
        <authorList>
            <person name="Cao G."/>
        </authorList>
    </citation>
    <scope>NUCLEOTIDE SEQUENCE</scope>
    <source>
        <strain evidence="7">MD9</strain>
    </source>
</reference>
<dbReference type="PANTHER" id="PTHR43673">
    <property type="entry name" value="NAD(P)H NITROREDUCTASE YDGI-RELATED"/>
    <property type="match status" value="1"/>
</dbReference>
<name>A0AAJ5HVE1_9PSED</name>
<evidence type="ECO:0000313" key="7">
    <source>
        <dbReference type="EMBL" id="UUC18889.1"/>
    </source>
</evidence>
<evidence type="ECO:0000256" key="4">
    <source>
        <dbReference type="ARBA" id="ARBA00022643"/>
    </source>
</evidence>
<comment type="cofactor">
    <cofactor evidence="1">
        <name>FMN</name>
        <dbReference type="ChEBI" id="CHEBI:58210"/>
    </cofactor>
</comment>
<dbReference type="CDD" id="cd02136">
    <property type="entry name" value="PnbA_NfnB-like"/>
    <property type="match status" value="1"/>
</dbReference>
<keyword evidence="3" id="KW-0285">Flavoprotein</keyword>
<keyword evidence="5" id="KW-0560">Oxidoreductase</keyword>
<evidence type="ECO:0000259" key="6">
    <source>
        <dbReference type="Pfam" id="PF00881"/>
    </source>
</evidence>
<dbReference type="Pfam" id="PF00881">
    <property type="entry name" value="Nitroreductase"/>
    <property type="match status" value="1"/>
</dbReference>
<organism evidence="7 8">
    <name type="scientific">Pseudomonas asiatica</name>
    <dbReference type="NCBI Taxonomy" id="2219225"/>
    <lineage>
        <taxon>Bacteria</taxon>
        <taxon>Pseudomonadati</taxon>
        <taxon>Pseudomonadota</taxon>
        <taxon>Gammaproteobacteria</taxon>
        <taxon>Pseudomonadales</taxon>
        <taxon>Pseudomonadaceae</taxon>
        <taxon>Pseudomonas</taxon>
    </lineage>
</organism>
<gene>
    <name evidence="7" type="ORF">NOV18_27285</name>
</gene>
<dbReference type="InterPro" id="IPR000415">
    <property type="entry name" value="Nitroreductase-like"/>
</dbReference>